<name>A0A4S8MVN6_DENBC</name>
<dbReference type="AlphaFoldDB" id="A0A4S8MVN6"/>
<proteinExistence type="predicted"/>
<keyword evidence="2" id="KW-1185">Reference proteome</keyword>
<evidence type="ECO:0000313" key="2">
    <source>
        <dbReference type="Proteomes" id="UP000297245"/>
    </source>
</evidence>
<dbReference type="EMBL" id="ML179039">
    <property type="protein sequence ID" value="THV07205.1"/>
    <property type="molecule type" value="Genomic_DNA"/>
</dbReference>
<dbReference type="Proteomes" id="UP000297245">
    <property type="component" value="Unassembled WGS sequence"/>
</dbReference>
<gene>
    <name evidence="1" type="ORF">K435DRAFT_833853</name>
</gene>
<protein>
    <submittedName>
        <fullName evidence="1">Uncharacterized protein</fullName>
    </submittedName>
</protein>
<sequence length="194" mass="22469">MCPWPMPNQALACSRHHMKKVKVNTDRIDVNFVLLLYIAAYQLPKCILIAPPRRILGPIDKGFILYWSFISVRSKMVIPLCYSLAIDDILIKMFVHDAKEAKEADEDSPYRQQRSKYKDKEDHFTISRAHNDLDGITMGGSRTSNSLQSCYGRWKKKIVPQQRVLGIINRRYVCKPKCTTPDPRLTSRLSRLMD</sequence>
<evidence type="ECO:0000313" key="1">
    <source>
        <dbReference type="EMBL" id="THV07205.1"/>
    </source>
</evidence>
<accession>A0A4S8MVN6</accession>
<reference evidence="1 2" key="1">
    <citation type="journal article" date="2019" name="Nat. Ecol. Evol.">
        <title>Megaphylogeny resolves global patterns of mushroom evolution.</title>
        <authorList>
            <person name="Varga T."/>
            <person name="Krizsan K."/>
            <person name="Foldi C."/>
            <person name="Dima B."/>
            <person name="Sanchez-Garcia M."/>
            <person name="Sanchez-Ramirez S."/>
            <person name="Szollosi G.J."/>
            <person name="Szarkandi J.G."/>
            <person name="Papp V."/>
            <person name="Albert L."/>
            <person name="Andreopoulos W."/>
            <person name="Angelini C."/>
            <person name="Antonin V."/>
            <person name="Barry K.W."/>
            <person name="Bougher N.L."/>
            <person name="Buchanan P."/>
            <person name="Buyck B."/>
            <person name="Bense V."/>
            <person name="Catcheside P."/>
            <person name="Chovatia M."/>
            <person name="Cooper J."/>
            <person name="Damon W."/>
            <person name="Desjardin D."/>
            <person name="Finy P."/>
            <person name="Geml J."/>
            <person name="Haridas S."/>
            <person name="Hughes K."/>
            <person name="Justo A."/>
            <person name="Karasinski D."/>
            <person name="Kautmanova I."/>
            <person name="Kiss B."/>
            <person name="Kocsube S."/>
            <person name="Kotiranta H."/>
            <person name="LaButti K.M."/>
            <person name="Lechner B.E."/>
            <person name="Liimatainen K."/>
            <person name="Lipzen A."/>
            <person name="Lukacs Z."/>
            <person name="Mihaltcheva S."/>
            <person name="Morgado L.N."/>
            <person name="Niskanen T."/>
            <person name="Noordeloos M.E."/>
            <person name="Ohm R.A."/>
            <person name="Ortiz-Santana B."/>
            <person name="Ovrebo C."/>
            <person name="Racz N."/>
            <person name="Riley R."/>
            <person name="Savchenko A."/>
            <person name="Shiryaev A."/>
            <person name="Soop K."/>
            <person name="Spirin V."/>
            <person name="Szebenyi C."/>
            <person name="Tomsovsky M."/>
            <person name="Tulloss R.E."/>
            <person name="Uehling J."/>
            <person name="Grigoriev I.V."/>
            <person name="Vagvolgyi C."/>
            <person name="Papp T."/>
            <person name="Martin F.M."/>
            <person name="Miettinen O."/>
            <person name="Hibbett D.S."/>
            <person name="Nagy L.G."/>
        </authorList>
    </citation>
    <scope>NUCLEOTIDE SEQUENCE [LARGE SCALE GENOMIC DNA]</scope>
    <source>
        <strain evidence="1 2">CBS 962.96</strain>
    </source>
</reference>
<organism evidence="1 2">
    <name type="scientific">Dendrothele bispora (strain CBS 962.96)</name>
    <dbReference type="NCBI Taxonomy" id="1314807"/>
    <lineage>
        <taxon>Eukaryota</taxon>
        <taxon>Fungi</taxon>
        <taxon>Dikarya</taxon>
        <taxon>Basidiomycota</taxon>
        <taxon>Agaricomycotina</taxon>
        <taxon>Agaricomycetes</taxon>
        <taxon>Agaricomycetidae</taxon>
        <taxon>Agaricales</taxon>
        <taxon>Agaricales incertae sedis</taxon>
        <taxon>Dendrothele</taxon>
    </lineage>
</organism>